<dbReference type="InterPro" id="IPR003673">
    <property type="entry name" value="CoA-Trfase_fam_III"/>
</dbReference>
<evidence type="ECO:0000313" key="3">
    <source>
        <dbReference type="Proteomes" id="UP000019140"/>
    </source>
</evidence>
<dbReference type="InterPro" id="IPR050483">
    <property type="entry name" value="CoA-transferase_III_domain"/>
</dbReference>
<accession>W4L9G0</accession>
<dbReference type="PANTHER" id="PTHR48207:SF3">
    <property type="entry name" value="SUCCINATE--HYDROXYMETHYLGLUTARATE COA-TRANSFERASE"/>
    <property type="match status" value="1"/>
</dbReference>
<protein>
    <recommendedName>
        <fullName evidence="4">Carnitine dehydratase</fullName>
    </recommendedName>
</protein>
<keyword evidence="3" id="KW-1185">Reference proteome</keyword>
<organism evidence="2 3">
    <name type="scientific">Candidatus Entotheonella gemina</name>
    <dbReference type="NCBI Taxonomy" id="1429439"/>
    <lineage>
        <taxon>Bacteria</taxon>
        <taxon>Pseudomonadati</taxon>
        <taxon>Nitrospinota/Tectimicrobiota group</taxon>
        <taxon>Candidatus Tectimicrobiota</taxon>
        <taxon>Candidatus Entotheonellia</taxon>
        <taxon>Candidatus Entotheonellales</taxon>
        <taxon>Candidatus Entotheonellaceae</taxon>
        <taxon>Candidatus Entotheonella</taxon>
    </lineage>
</organism>
<dbReference type="GO" id="GO:0008410">
    <property type="term" value="F:CoA-transferase activity"/>
    <property type="evidence" value="ECO:0007669"/>
    <property type="project" value="TreeGrafter"/>
</dbReference>
<dbReference type="PANTHER" id="PTHR48207">
    <property type="entry name" value="SUCCINATE--HYDROXYMETHYLGLUTARATE COA-TRANSFERASE"/>
    <property type="match status" value="1"/>
</dbReference>
<dbReference type="Gene3D" id="3.30.1540.10">
    <property type="entry name" value="formyl-coa transferase, domain 3"/>
    <property type="match status" value="1"/>
</dbReference>
<dbReference type="InterPro" id="IPR023606">
    <property type="entry name" value="CoA-Trfase_III_dom_1_sf"/>
</dbReference>
<dbReference type="AlphaFoldDB" id="W4L9G0"/>
<dbReference type="EMBL" id="AZHX01002488">
    <property type="protein sequence ID" value="ETW94300.1"/>
    <property type="molecule type" value="Genomic_DNA"/>
</dbReference>
<gene>
    <name evidence="2" type="ORF">ETSY2_49990</name>
</gene>
<feature type="non-terminal residue" evidence="2">
    <location>
        <position position="374"/>
    </location>
</feature>
<dbReference type="Pfam" id="PF02515">
    <property type="entry name" value="CoA_transf_3"/>
    <property type="match status" value="1"/>
</dbReference>
<dbReference type="HOGENOM" id="CLU_033975_2_1_7"/>
<keyword evidence="1" id="KW-0808">Transferase</keyword>
<proteinExistence type="predicted"/>
<dbReference type="Proteomes" id="UP000019140">
    <property type="component" value="Unassembled WGS sequence"/>
</dbReference>
<sequence length="374" mass="41250">MTAADLPGPLHGLRVLELCDEKGQFCGKLMADLGADVIKVEPLGGQSTRTVGPFLDDVPHRERSLAFWHYNTSKRGITLNPEHNGGQDLFRRLVPRADIVLESYAPGYLPGLGLGYEALSALNPGLIMCSLTPFGQTGPWRDFHTSDLLHLAAGGQMAGSGYDPDDVPDAPPIAPGGGNAWHMGGHYAYMAILAALYYRDMSGEGQYIDVSIHEACALTTESHVTTYNYTGQVVRRHTGRAASPDDSDKAQMATRDGRWITIIRPGFQLTPARLRRMAEDMDSHGMAEDLLHEKYQDTQVIQENLEHIGQVLSNFIAQLPQDEAWQWGQKLGVPWGSVRSLDEIVGDEHLQARGFFTDVEHPELGRSFTYRARS</sequence>
<dbReference type="InterPro" id="IPR044855">
    <property type="entry name" value="CoA-Trfase_III_dom3_sf"/>
</dbReference>
<evidence type="ECO:0008006" key="4">
    <source>
        <dbReference type="Google" id="ProtNLM"/>
    </source>
</evidence>
<evidence type="ECO:0000256" key="1">
    <source>
        <dbReference type="ARBA" id="ARBA00022679"/>
    </source>
</evidence>
<evidence type="ECO:0000313" key="2">
    <source>
        <dbReference type="EMBL" id="ETW94300.1"/>
    </source>
</evidence>
<dbReference type="SUPFAM" id="SSF89796">
    <property type="entry name" value="CoA-transferase family III (CaiB/BaiF)"/>
    <property type="match status" value="1"/>
</dbReference>
<reference evidence="2 3" key="1">
    <citation type="journal article" date="2014" name="Nature">
        <title>An environmental bacterial taxon with a large and distinct metabolic repertoire.</title>
        <authorList>
            <person name="Wilson M.C."/>
            <person name="Mori T."/>
            <person name="Ruckert C."/>
            <person name="Uria A.R."/>
            <person name="Helf M.J."/>
            <person name="Takada K."/>
            <person name="Gernert C."/>
            <person name="Steffens U.A."/>
            <person name="Heycke N."/>
            <person name="Schmitt S."/>
            <person name="Rinke C."/>
            <person name="Helfrich E.J."/>
            <person name="Brachmann A.O."/>
            <person name="Gurgui C."/>
            <person name="Wakimoto T."/>
            <person name="Kracht M."/>
            <person name="Crusemann M."/>
            <person name="Hentschel U."/>
            <person name="Abe I."/>
            <person name="Matsunaga S."/>
            <person name="Kalinowski J."/>
            <person name="Takeyama H."/>
            <person name="Piel J."/>
        </authorList>
    </citation>
    <scope>NUCLEOTIDE SEQUENCE [LARGE SCALE GENOMIC DNA]</scope>
    <source>
        <strain evidence="3">TSY2</strain>
    </source>
</reference>
<dbReference type="Gene3D" id="3.40.50.10540">
    <property type="entry name" value="Crotonobetainyl-coa:carnitine coa-transferase, domain 1"/>
    <property type="match status" value="1"/>
</dbReference>
<name>W4L9G0_9BACT</name>
<comment type="caution">
    <text evidence="2">The sequence shown here is derived from an EMBL/GenBank/DDBJ whole genome shotgun (WGS) entry which is preliminary data.</text>
</comment>